<proteinExistence type="predicted"/>
<reference evidence="1" key="1">
    <citation type="submission" date="2019-12" db="EMBL/GenBank/DDBJ databases">
        <title>An insight into the sialome of adult female Ixodes ricinus ticks feeding for 6 days.</title>
        <authorList>
            <person name="Perner J."/>
            <person name="Ribeiro J.M.C."/>
        </authorList>
    </citation>
    <scope>NUCLEOTIDE SEQUENCE</scope>
    <source>
        <strain evidence="1">Semi-engorged</strain>
        <tissue evidence="1">Salivary glands</tissue>
    </source>
</reference>
<sequence length="120" mass="12991">MVCPLGVDSATLLFGILPLARLFSSGESIMCPLGVDFAASLFGTLPLVLHYNRISMIQISRGKCFYHPKIVSISTGSKKVIKYAYILGDTGWLSIRSLLRSWRQCDTAGVALLSGSAGFF</sequence>
<protein>
    <submittedName>
        <fullName evidence="1">Uncharacterized protein</fullName>
    </submittedName>
</protein>
<dbReference type="EMBL" id="GIFC01009107">
    <property type="protein sequence ID" value="MXU91190.1"/>
    <property type="molecule type" value="Transcribed_RNA"/>
</dbReference>
<organism evidence="1">
    <name type="scientific">Ixodes ricinus</name>
    <name type="common">Common tick</name>
    <name type="synonym">Acarus ricinus</name>
    <dbReference type="NCBI Taxonomy" id="34613"/>
    <lineage>
        <taxon>Eukaryota</taxon>
        <taxon>Metazoa</taxon>
        <taxon>Ecdysozoa</taxon>
        <taxon>Arthropoda</taxon>
        <taxon>Chelicerata</taxon>
        <taxon>Arachnida</taxon>
        <taxon>Acari</taxon>
        <taxon>Parasitiformes</taxon>
        <taxon>Ixodida</taxon>
        <taxon>Ixodoidea</taxon>
        <taxon>Ixodidae</taxon>
        <taxon>Ixodinae</taxon>
        <taxon>Ixodes</taxon>
    </lineage>
</organism>
<dbReference type="AlphaFoldDB" id="A0A6B0UMZ2"/>
<accession>A0A6B0UMZ2</accession>
<evidence type="ECO:0000313" key="1">
    <source>
        <dbReference type="EMBL" id="MXU91190.1"/>
    </source>
</evidence>
<name>A0A6B0UMZ2_IXORI</name>